<evidence type="ECO:0000256" key="1">
    <source>
        <dbReference type="SAM" id="MobiDB-lite"/>
    </source>
</evidence>
<dbReference type="EMBL" id="KK107088">
    <property type="protein sequence ID" value="EZA59775.1"/>
    <property type="molecule type" value="Genomic_DNA"/>
</dbReference>
<evidence type="ECO:0000313" key="3">
    <source>
        <dbReference type="Proteomes" id="UP000053097"/>
    </source>
</evidence>
<evidence type="ECO:0000313" key="2">
    <source>
        <dbReference type="EMBL" id="EZA59775.1"/>
    </source>
</evidence>
<gene>
    <name evidence="2" type="ORF">X777_14347</name>
</gene>
<keyword evidence="3" id="KW-1185">Reference proteome</keyword>
<accession>A0A026WUQ1</accession>
<reference evidence="2 3" key="1">
    <citation type="journal article" date="2014" name="Curr. Biol.">
        <title>The genome of the clonal raider ant Cerapachys biroi.</title>
        <authorList>
            <person name="Oxley P.R."/>
            <person name="Ji L."/>
            <person name="Fetter-Pruneda I."/>
            <person name="McKenzie S.K."/>
            <person name="Li C."/>
            <person name="Hu H."/>
            <person name="Zhang G."/>
            <person name="Kronauer D.J."/>
        </authorList>
    </citation>
    <scope>NUCLEOTIDE SEQUENCE [LARGE SCALE GENOMIC DNA]</scope>
</reference>
<sequence length="59" mass="6393">MRFAYSSFNDFTRSLLRARPPLQLRSLRAPGASANANNLDIPCLTGPETSSGGINKIDL</sequence>
<protein>
    <submittedName>
        <fullName evidence="2">Uncharacterized protein</fullName>
    </submittedName>
</protein>
<feature type="region of interest" description="Disordered" evidence="1">
    <location>
        <begin position="38"/>
        <end position="59"/>
    </location>
</feature>
<dbReference type="AlphaFoldDB" id="A0A026WUQ1"/>
<organism evidence="2 3">
    <name type="scientific">Ooceraea biroi</name>
    <name type="common">Clonal raider ant</name>
    <name type="synonym">Cerapachys biroi</name>
    <dbReference type="NCBI Taxonomy" id="2015173"/>
    <lineage>
        <taxon>Eukaryota</taxon>
        <taxon>Metazoa</taxon>
        <taxon>Ecdysozoa</taxon>
        <taxon>Arthropoda</taxon>
        <taxon>Hexapoda</taxon>
        <taxon>Insecta</taxon>
        <taxon>Pterygota</taxon>
        <taxon>Neoptera</taxon>
        <taxon>Endopterygota</taxon>
        <taxon>Hymenoptera</taxon>
        <taxon>Apocrita</taxon>
        <taxon>Aculeata</taxon>
        <taxon>Formicoidea</taxon>
        <taxon>Formicidae</taxon>
        <taxon>Dorylinae</taxon>
        <taxon>Ooceraea</taxon>
    </lineage>
</organism>
<name>A0A026WUQ1_OOCBI</name>
<dbReference type="Proteomes" id="UP000053097">
    <property type="component" value="Unassembled WGS sequence"/>
</dbReference>
<proteinExistence type="predicted"/>